<dbReference type="EMBL" id="JBCITM010000004">
    <property type="protein sequence ID" value="MEN1760017.1"/>
    <property type="molecule type" value="Genomic_DNA"/>
</dbReference>
<dbReference type="CDD" id="cd06261">
    <property type="entry name" value="TM_PBP2"/>
    <property type="match status" value="1"/>
</dbReference>
<keyword evidence="2 6" id="KW-0813">Transport</keyword>
<evidence type="ECO:0000259" key="7">
    <source>
        <dbReference type="PROSITE" id="PS50928"/>
    </source>
</evidence>
<keyword evidence="9" id="KW-1185">Reference proteome</keyword>
<dbReference type="InterPro" id="IPR051204">
    <property type="entry name" value="ABC_transp_perm/SBD"/>
</dbReference>
<dbReference type="Pfam" id="PF00528">
    <property type="entry name" value="BPD_transp_1"/>
    <property type="match status" value="1"/>
</dbReference>
<feature type="transmembrane region" description="Helical" evidence="6">
    <location>
        <begin position="60"/>
        <end position="80"/>
    </location>
</feature>
<dbReference type="Gene3D" id="1.10.3720.10">
    <property type="entry name" value="MetI-like"/>
    <property type="match status" value="1"/>
</dbReference>
<dbReference type="SUPFAM" id="SSF161098">
    <property type="entry name" value="MetI-like"/>
    <property type="match status" value="1"/>
</dbReference>
<gene>
    <name evidence="8" type="ORF">AAIG11_06015</name>
</gene>
<evidence type="ECO:0000313" key="9">
    <source>
        <dbReference type="Proteomes" id="UP001407405"/>
    </source>
</evidence>
<name>A0ABU9VS66_9CLOT</name>
<evidence type="ECO:0000256" key="1">
    <source>
        <dbReference type="ARBA" id="ARBA00004141"/>
    </source>
</evidence>
<dbReference type="PROSITE" id="PS50928">
    <property type="entry name" value="ABC_TM1"/>
    <property type="match status" value="1"/>
</dbReference>
<proteinExistence type="inferred from homology"/>
<feature type="transmembrane region" description="Helical" evidence="6">
    <location>
        <begin position="182"/>
        <end position="201"/>
    </location>
</feature>
<keyword evidence="3 6" id="KW-0812">Transmembrane</keyword>
<evidence type="ECO:0000256" key="2">
    <source>
        <dbReference type="ARBA" id="ARBA00022448"/>
    </source>
</evidence>
<feature type="transmembrane region" description="Helical" evidence="6">
    <location>
        <begin position="155"/>
        <end position="175"/>
    </location>
</feature>
<feature type="domain" description="ABC transmembrane type-1" evidence="7">
    <location>
        <begin position="22"/>
        <end position="201"/>
    </location>
</feature>
<organism evidence="8 9">
    <name type="scientific">Anoxynatronum sibiricum</name>
    <dbReference type="NCBI Taxonomy" id="210623"/>
    <lineage>
        <taxon>Bacteria</taxon>
        <taxon>Bacillati</taxon>
        <taxon>Bacillota</taxon>
        <taxon>Clostridia</taxon>
        <taxon>Eubacteriales</taxon>
        <taxon>Clostridiaceae</taxon>
        <taxon>Anoxynatronum</taxon>
    </lineage>
</organism>
<comment type="caution">
    <text evidence="8">The sequence shown here is derived from an EMBL/GenBank/DDBJ whole genome shotgun (WGS) entry which is preliminary data.</text>
</comment>
<dbReference type="RefSeq" id="WP_343185340.1">
    <property type="nucleotide sequence ID" value="NZ_JBCITM010000004.1"/>
</dbReference>
<evidence type="ECO:0000256" key="3">
    <source>
        <dbReference type="ARBA" id="ARBA00022692"/>
    </source>
</evidence>
<reference evidence="8 9" key="1">
    <citation type="submission" date="2024-04" db="EMBL/GenBank/DDBJ databases">
        <title>Genome sequencing and metabolic network reconstruction of aminoacids and betaine degradation by Anoxynatronum sibiricum.</title>
        <authorList>
            <person name="Detkova E.N."/>
            <person name="Boltjanskaja Y.V."/>
            <person name="Mardanov A.V."/>
            <person name="Kevbrin V."/>
        </authorList>
    </citation>
    <scope>NUCLEOTIDE SEQUENCE [LARGE SCALE GENOMIC DNA]</scope>
    <source>
        <strain evidence="8 9">Z-7981</strain>
    </source>
</reference>
<dbReference type="PANTHER" id="PTHR30177">
    <property type="entry name" value="GLYCINE BETAINE/L-PROLINE TRANSPORT SYSTEM PERMEASE PROTEIN PROW"/>
    <property type="match status" value="1"/>
</dbReference>
<evidence type="ECO:0000256" key="6">
    <source>
        <dbReference type="RuleBase" id="RU363032"/>
    </source>
</evidence>
<evidence type="ECO:0000256" key="5">
    <source>
        <dbReference type="ARBA" id="ARBA00023136"/>
    </source>
</evidence>
<comment type="subcellular location">
    <subcellularLocation>
        <location evidence="6">Cell membrane</location>
        <topology evidence="6">Multi-pass membrane protein</topology>
    </subcellularLocation>
    <subcellularLocation>
        <location evidence="1">Membrane</location>
        <topology evidence="1">Multi-pass membrane protein</topology>
    </subcellularLocation>
</comment>
<evidence type="ECO:0000313" key="8">
    <source>
        <dbReference type="EMBL" id="MEN1760017.1"/>
    </source>
</evidence>
<sequence>MSGNISFFQFFLGRLPDVLSQTVIHLQITGTAVFIAILVGVPLGILITRSRQLARIVLNGANVLQTIPSLAFFGLMIPLLGIGRPLAVFVLFLYALLPIIKNTYTGIKGVDSSLTEAGRGMGMTNLQLLTMVEVPLALPVMMAGIRIAAVINIGTATIAALIGAQGLGSFIFRGISMGNNNLILTGALPAALLALLVDFLLGRVELLLTPRGMRK</sequence>
<keyword evidence="5 6" id="KW-0472">Membrane</keyword>
<comment type="similarity">
    <text evidence="6">Belongs to the binding-protein-dependent transport system permease family.</text>
</comment>
<accession>A0ABU9VS66</accession>
<protein>
    <submittedName>
        <fullName evidence="8">ABC transporter permease</fullName>
    </submittedName>
</protein>
<dbReference type="InterPro" id="IPR000515">
    <property type="entry name" value="MetI-like"/>
</dbReference>
<evidence type="ECO:0000256" key="4">
    <source>
        <dbReference type="ARBA" id="ARBA00022989"/>
    </source>
</evidence>
<dbReference type="Proteomes" id="UP001407405">
    <property type="component" value="Unassembled WGS sequence"/>
</dbReference>
<feature type="transmembrane region" description="Helical" evidence="6">
    <location>
        <begin position="86"/>
        <end position="107"/>
    </location>
</feature>
<feature type="transmembrane region" description="Helical" evidence="6">
    <location>
        <begin position="24"/>
        <end position="48"/>
    </location>
</feature>
<dbReference type="InterPro" id="IPR035906">
    <property type="entry name" value="MetI-like_sf"/>
</dbReference>
<keyword evidence="4 6" id="KW-1133">Transmembrane helix</keyword>
<dbReference type="PANTHER" id="PTHR30177:SF4">
    <property type="entry name" value="OSMOPROTECTANT IMPORT PERMEASE PROTEIN OSMW"/>
    <property type="match status" value="1"/>
</dbReference>